<dbReference type="EMBL" id="CACRXK020008899">
    <property type="protein sequence ID" value="CAB4015920.1"/>
    <property type="molecule type" value="Genomic_DNA"/>
</dbReference>
<keyword evidence="2" id="KW-1185">Reference proteome</keyword>
<protein>
    <submittedName>
        <fullName evidence="1">Uncharacterized protein</fullName>
    </submittedName>
</protein>
<organism evidence="1 2">
    <name type="scientific">Paramuricea clavata</name>
    <name type="common">Red gorgonian</name>
    <name type="synonym">Violescent sea-whip</name>
    <dbReference type="NCBI Taxonomy" id="317549"/>
    <lineage>
        <taxon>Eukaryota</taxon>
        <taxon>Metazoa</taxon>
        <taxon>Cnidaria</taxon>
        <taxon>Anthozoa</taxon>
        <taxon>Octocorallia</taxon>
        <taxon>Malacalcyonacea</taxon>
        <taxon>Plexauridae</taxon>
        <taxon>Paramuricea</taxon>
    </lineage>
</organism>
<comment type="caution">
    <text evidence="1">The sequence shown here is derived from an EMBL/GenBank/DDBJ whole genome shotgun (WGS) entry which is preliminary data.</text>
</comment>
<gene>
    <name evidence="1" type="ORF">PACLA_8A016677</name>
</gene>
<accession>A0A6S7IHN0</accession>
<proteinExistence type="predicted"/>
<sequence length="93" mass="11019">MADVIMADAVIEERERDEIFSRPFHEAYLTNKVVCPMAECLENFRFFKESGLAHHFRTVHNRQMVPQDTKNSALAMKRMFGEETLRFIKYISF</sequence>
<evidence type="ECO:0000313" key="2">
    <source>
        <dbReference type="Proteomes" id="UP001152795"/>
    </source>
</evidence>
<name>A0A6S7IHN0_PARCT</name>
<evidence type="ECO:0000313" key="1">
    <source>
        <dbReference type="EMBL" id="CAB4015920.1"/>
    </source>
</evidence>
<dbReference type="AlphaFoldDB" id="A0A6S7IHN0"/>
<dbReference type="Proteomes" id="UP001152795">
    <property type="component" value="Unassembled WGS sequence"/>
</dbReference>
<reference evidence="1" key="1">
    <citation type="submission" date="2020-04" db="EMBL/GenBank/DDBJ databases">
        <authorList>
            <person name="Alioto T."/>
            <person name="Alioto T."/>
            <person name="Gomez Garrido J."/>
        </authorList>
    </citation>
    <scope>NUCLEOTIDE SEQUENCE</scope>
    <source>
        <strain evidence="1">A484AB</strain>
    </source>
</reference>